<sequence>MLNLPVIQNVEGRPGTMNVNGEFDISLHEIIAVIRAHKEDLEHRLYSRIMMNAGSTELIPPINSVRKFHNNLTGGKDYSFLDDGRNHALSNDDNKFMLFGHVIRDDELRGNWIQPATDDSPIRLNRSTAQDWLRDAGKWCVDLCTLLHMVCGQPARGSEFAMTNIREKAGGASRGVMWLKDTVALIQTYNKTRTITNNESLIVRFCPRSVAEIVLQYLVYVRPMEKVVTTLLLDDDDELKRRIEVLNYNLFVNNGKVVTTKEITSSLGRLMEKHTRPDVNIGVNRWIHICTCLIKGVLKEGHALERSLILHENNANDDDGDDEEDENENVTPVMYAMSMGQHQLLTSAYAQQGHSSRTAESIYGRKSGTSLQVPDDEFERYYFTSVLWHHIIGLLKAPHTVLQDDDDNDNDANVDADAPRAASDINRICADAIAAKASTQILSFLHPVFRDMQQTMDTLAAGLHLQKSINESNQAMFKKLIAMLML</sequence>
<protein>
    <submittedName>
        <fullName evidence="1">Uncharacterized protein</fullName>
    </submittedName>
</protein>
<dbReference type="GeneID" id="83219145"/>
<proteinExistence type="predicted"/>
<reference evidence="1 2" key="1">
    <citation type="submission" date="2023-03" db="EMBL/GenBank/DDBJ databases">
        <title>Genome sequence of Lichtheimia ornata CBS 291.66.</title>
        <authorList>
            <person name="Mohabir J.T."/>
            <person name="Shea T.P."/>
            <person name="Kurbessoian T."/>
            <person name="Berby B."/>
            <person name="Fontaine J."/>
            <person name="Livny J."/>
            <person name="Gnirke A."/>
            <person name="Stajich J.E."/>
            <person name="Cuomo C.A."/>
        </authorList>
    </citation>
    <scope>NUCLEOTIDE SEQUENCE [LARGE SCALE GENOMIC DNA]</scope>
    <source>
        <strain evidence="1">CBS 291.66</strain>
    </source>
</reference>
<evidence type="ECO:0000313" key="2">
    <source>
        <dbReference type="Proteomes" id="UP001234581"/>
    </source>
</evidence>
<name>A0AAD7USV4_9FUNG</name>
<comment type="caution">
    <text evidence="1">The sequence shown here is derived from an EMBL/GenBank/DDBJ whole genome shotgun (WGS) entry which is preliminary data.</text>
</comment>
<dbReference type="EMBL" id="JARTCD010000099">
    <property type="protein sequence ID" value="KAJ8652600.1"/>
    <property type="molecule type" value="Genomic_DNA"/>
</dbReference>
<dbReference type="AlphaFoldDB" id="A0AAD7USV4"/>
<dbReference type="Proteomes" id="UP001234581">
    <property type="component" value="Unassembled WGS sequence"/>
</dbReference>
<accession>A0AAD7USV4</accession>
<gene>
    <name evidence="1" type="ORF">O0I10_011746</name>
</gene>
<evidence type="ECO:0000313" key="1">
    <source>
        <dbReference type="EMBL" id="KAJ8652600.1"/>
    </source>
</evidence>
<dbReference type="RefSeq" id="XP_058337514.1">
    <property type="nucleotide sequence ID" value="XM_058491709.1"/>
</dbReference>
<keyword evidence="2" id="KW-1185">Reference proteome</keyword>
<organism evidence="1 2">
    <name type="scientific">Lichtheimia ornata</name>
    <dbReference type="NCBI Taxonomy" id="688661"/>
    <lineage>
        <taxon>Eukaryota</taxon>
        <taxon>Fungi</taxon>
        <taxon>Fungi incertae sedis</taxon>
        <taxon>Mucoromycota</taxon>
        <taxon>Mucoromycotina</taxon>
        <taxon>Mucoromycetes</taxon>
        <taxon>Mucorales</taxon>
        <taxon>Lichtheimiaceae</taxon>
        <taxon>Lichtheimia</taxon>
    </lineage>
</organism>